<dbReference type="InterPro" id="IPR029030">
    <property type="entry name" value="Caspase-like_dom_sf"/>
</dbReference>
<reference evidence="4" key="1">
    <citation type="journal article" date="2020" name="mSystems">
        <title>Genome- and Community-Level Interaction Insights into Carbon Utilization and Element Cycling Functions of Hydrothermarchaeota in Hydrothermal Sediment.</title>
        <authorList>
            <person name="Zhou Z."/>
            <person name="Liu Y."/>
            <person name="Xu W."/>
            <person name="Pan J."/>
            <person name="Luo Z.H."/>
            <person name="Li M."/>
        </authorList>
    </citation>
    <scope>NUCLEOTIDE SEQUENCE [LARGE SCALE GENOMIC DNA]</scope>
    <source>
        <strain evidence="4">SpSt-774</strain>
    </source>
</reference>
<comment type="caution">
    <text evidence="4">The sequence shown here is derived from an EMBL/GenBank/DDBJ whole genome shotgun (WGS) entry which is preliminary data.</text>
</comment>
<dbReference type="Gene3D" id="3.40.50.1460">
    <property type="match status" value="1"/>
</dbReference>
<accession>A0A7C4XVT7</accession>
<dbReference type="Gene3D" id="2.60.40.10">
    <property type="entry name" value="Immunoglobulins"/>
    <property type="match status" value="1"/>
</dbReference>
<proteinExistence type="predicted"/>
<evidence type="ECO:0000259" key="2">
    <source>
        <dbReference type="Pfam" id="PF01364"/>
    </source>
</evidence>
<dbReference type="Pfam" id="PF01364">
    <property type="entry name" value="Peptidase_C25"/>
    <property type="match status" value="1"/>
</dbReference>
<dbReference type="GO" id="GO:0006508">
    <property type="term" value="P:proteolysis"/>
    <property type="evidence" value="ECO:0007669"/>
    <property type="project" value="InterPro"/>
</dbReference>
<evidence type="ECO:0000313" key="4">
    <source>
        <dbReference type="EMBL" id="HGV98419.1"/>
    </source>
</evidence>
<dbReference type="InterPro" id="IPR029031">
    <property type="entry name" value="Gingipain_N_sf"/>
</dbReference>
<keyword evidence="1" id="KW-0732">Signal</keyword>
<dbReference type="SUPFAM" id="SSF52129">
    <property type="entry name" value="Caspase-like"/>
    <property type="match status" value="1"/>
</dbReference>
<organism evidence="4">
    <name type="scientific">candidate division WOR-3 bacterium</name>
    <dbReference type="NCBI Taxonomy" id="2052148"/>
    <lineage>
        <taxon>Bacteria</taxon>
        <taxon>Bacteria division WOR-3</taxon>
    </lineage>
</organism>
<evidence type="ECO:0000256" key="1">
    <source>
        <dbReference type="ARBA" id="ARBA00022729"/>
    </source>
</evidence>
<sequence length="1026" mass="113642">MKKMMVFFTILITLGLSQEIGAKYLIITNDIFYDAILPYAQWKHKMGLRTKIVRVPSELAQNSTAIRNYIVNAYNNWPIKPDYILFVGAPNYLPWSMTSPYSDNNYTNMDGDIYNEILSGRLTVHDANEAQTVVAKMLRYERYPDLTDSTWFRKGCLIANAYGSYGYPDDDSALYRYDIWYVAGLMNGNSYIRVDTFYALNGYNATSVVNATNNGRGFVLYRGSATNNWYSPFNVNPDVLNNGNKLPIVISATCGTLGTGSNPATAERWFLTGTPATLRGGAGYFATTTSGTGLAYYRSAVARGFFDGVFLYKRRTFGQACEDGRIRVYNNYPNSTGLNEYRGFTTVGDPAMTIWTAKPKLITVSYDTILFAGIEETLQVSVTYQGSPVESAYVCIMFDTLIYQTGWTDGSGVITFTFNAPQPGIMDVTVTGRNLYPFEGTASIVVNSICLTYQDNLIEDSLGNNNGTIDPGETILLWTVIKNVGGVVAHNVRAILRTSDTLIKITDSLSLYENLNPGTSAQGLNPFVFTVSPKTLSHLIHFDLIMMDINDSTWIANFSVMTTGYSGGGNGTGPDPYGYYIYDDTDTLTGRAPNYTWFEIAWPYGPGTIISEITNEDADTVTLPLPFNFKFYGINYNTIGICSNGFVEIGGATYPYSYNDPIPTAGRAKRFAAPYWDDLDPSDNGYGDIYRYYDPNNHLWYVEFYQVALGYVSGALQTFQIVLRDPMYYPTPTGDGEILFYYNNVSNVTSNTVGIEDETETRGIQYLFDGNYDPNAAPLVNGRALLITTKPPISQHSPWINLMDWTIDDSAGGNNNGIPEPDETIKIVIYIKNNGDTLVANLNGVLRESSPSLSLLDSIANFGTIEIGGTGNNSADPYLIQIAHNPVDTFVGIGVYFTGNNGNYETYAYLTLHIHDETGIKENVLSASQVLSLQISPNPFRSATRIKFQIPNKKAVSSQYPVASIKIYDITGRLVKSFNLSTFSSLLATITWDGTDGLGRRLPSGVYFIKLESDEFKTIKKAILLR</sequence>
<dbReference type="InterPro" id="IPR013783">
    <property type="entry name" value="Ig-like_fold"/>
</dbReference>
<name>A0A7C4XVT7_UNCW3</name>
<feature type="domain" description="FlgD/Vpr Ig-like" evidence="3">
    <location>
        <begin position="957"/>
        <end position="1013"/>
    </location>
</feature>
<dbReference type="GO" id="GO:0008234">
    <property type="term" value="F:cysteine-type peptidase activity"/>
    <property type="evidence" value="ECO:0007669"/>
    <property type="project" value="InterPro"/>
</dbReference>
<dbReference type="InterPro" id="IPR025965">
    <property type="entry name" value="FlgD/Vpr_Ig-like"/>
</dbReference>
<dbReference type="Gene3D" id="3.40.50.10390">
    <property type="entry name" value="Gingipain r, domain 1"/>
    <property type="match status" value="1"/>
</dbReference>
<protein>
    <submittedName>
        <fullName evidence="4">T9SS type A sorting domain-containing protein</fullName>
    </submittedName>
</protein>
<feature type="domain" description="Gingipain" evidence="2">
    <location>
        <begin position="24"/>
        <end position="353"/>
    </location>
</feature>
<dbReference type="InterPro" id="IPR026444">
    <property type="entry name" value="Secre_tail"/>
</dbReference>
<dbReference type="NCBIfam" id="TIGR04183">
    <property type="entry name" value="Por_Secre_tail"/>
    <property type="match status" value="1"/>
</dbReference>
<dbReference type="Gene3D" id="2.60.40.4070">
    <property type="match status" value="1"/>
</dbReference>
<dbReference type="EMBL" id="DTGZ01000171">
    <property type="protein sequence ID" value="HGV98419.1"/>
    <property type="molecule type" value="Genomic_DNA"/>
</dbReference>
<dbReference type="Pfam" id="PF13860">
    <property type="entry name" value="FlgD_ig"/>
    <property type="match status" value="1"/>
</dbReference>
<dbReference type="AlphaFoldDB" id="A0A7C4XVT7"/>
<evidence type="ECO:0000259" key="3">
    <source>
        <dbReference type="Pfam" id="PF13860"/>
    </source>
</evidence>
<gene>
    <name evidence="4" type="ORF">ENV60_09025</name>
</gene>
<dbReference type="InterPro" id="IPR001769">
    <property type="entry name" value="Gingipain"/>
</dbReference>